<dbReference type="CDD" id="cd00190">
    <property type="entry name" value="Tryp_SPc"/>
    <property type="match status" value="1"/>
</dbReference>
<dbReference type="Pfam" id="PF00057">
    <property type="entry name" value="Ldl_recept_a"/>
    <property type="match status" value="1"/>
</dbReference>
<comment type="caution">
    <text evidence="13">The sequence shown here is derived from an EMBL/GenBank/DDBJ whole genome shotgun (WGS) entry which is preliminary data.</text>
</comment>
<evidence type="ECO:0008006" key="15">
    <source>
        <dbReference type="Google" id="ProtNLM"/>
    </source>
</evidence>
<dbReference type="GO" id="GO:0006508">
    <property type="term" value="P:proteolysis"/>
    <property type="evidence" value="ECO:0007669"/>
    <property type="project" value="InterPro"/>
</dbReference>
<feature type="transmembrane region" description="Helical" evidence="9">
    <location>
        <begin position="68"/>
        <end position="90"/>
    </location>
</feature>
<evidence type="ECO:0000259" key="10">
    <source>
        <dbReference type="PROSITE" id="PS50024"/>
    </source>
</evidence>
<dbReference type="Gene3D" id="2.40.10.10">
    <property type="entry name" value="Trypsin-like serine proteases"/>
    <property type="match status" value="1"/>
</dbReference>
<dbReference type="Pfam" id="PF00089">
    <property type="entry name" value="Trypsin"/>
    <property type="match status" value="1"/>
</dbReference>
<dbReference type="InterPro" id="IPR000082">
    <property type="entry name" value="SEA_dom"/>
</dbReference>
<dbReference type="PANTHER" id="PTHR24258:SF146">
    <property type="entry name" value="ATRIAL NATRIURETIC PEPTIDE-CONVERTING ENZYME"/>
    <property type="match status" value="1"/>
</dbReference>
<dbReference type="GO" id="GO:0005886">
    <property type="term" value="C:plasma membrane"/>
    <property type="evidence" value="ECO:0007669"/>
    <property type="project" value="UniProtKB-SubCell"/>
</dbReference>
<evidence type="ECO:0000256" key="9">
    <source>
        <dbReference type="SAM" id="Phobius"/>
    </source>
</evidence>
<dbReference type="FunFam" id="2.40.10.10:FF:000235">
    <property type="entry name" value="Atrial natriuretic peptide-converting enzyme"/>
    <property type="match status" value="1"/>
</dbReference>
<evidence type="ECO:0000256" key="2">
    <source>
        <dbReference type="ARBA" id="ARBA00022692"/>
    </source>
</evidence>
<dbReference type="PROSITE" id="PS50038">
    <property type="entry name" value="FZ"/>
    <property type="match status" value="1"/>
</dbReference>
<dbReference type="InterPro" id="IPR036055">
    <property type="entry name" value="LDL_receptor-like_sf"/>
</dbReference>
<dbReference type="InParanoid" id="A0A482WSN6"/>
<evidence type="ECO:0000256" key="3">
    <source>
        <dbReference type="ARBA" id="ARBA00022968"/>
    </source>
</evidence>
<dbReference type="SMART" id="SM00192">
    <property type="entry name" value="LDLa"/>
    <property type="match status" value="2"/>
</dbReference>
<keyword evidence="5 9" id="KW-0472">Membrane</keyword>
<evidence type="ECO:0000256" key="4">
    <source>
        <dbReference type="ARBA" id="ARBA00022989"/>
    </source>
</evidence>
<dbReference type="PRINTS" id="PR00261">
    <property type="entry name" value="LDLRECEPTOR"/>
</dbReference>
<feature type="region of interest" description="Disordered" evidence="8">
    <location>
        <begin position="1"/>
        <end position="44"/>
    </location>
</feature>
<dbReference type="Proteomes" id="UP000291343">
    <property type="component" value="Unassembled WGS sequence"/>
</dbReference>
<evidence type="ECO:0000259" key="12">
    <source>
        <dbReference type="PROSITE" id="PS50240"/>
    </source>
</evidence>
<dbReference type="SUPFAM" id="SSF63501">
    <property type="entry name" value="Frizzled cysteine-rich domain"/>
    <property type="match status" value="1"/>
</dbReference>
<accession>A0A482WSN6</accession>
<reference evidence="13 14" key="1">
    <citation type="journal article" date="2017" name="Gigascience">
        <title>Genome sequence of the small brown planthopper, Laodelphax striatellus.</title>
        <authorList>
            <person name="Zhu J."/>
            <person name="Jiang F."/>
            <person name="Wang X."/>
            <person name="Yang P."/>
            <person name="Bao Y."/>
            <person name="Zhao W."/>
            <person name="Wang W."/>
            <person name="Lu H."/>
            <person name="Wang Q."/>
            <person name="Cui N."/>
            <person name="Li J."/>
            <person name="Chen X."/>
            <person name="Luo L."/>
            <person name="Yu J."/>
            <person name="Kang L."/>
            <person name="Cui F."/>
        </authorList>
    </citation>
    <scope>NUCLEOTIDE SEQUENCE [LARGE SCALE GENOMIC DNA]</scope>
    <source>
        <strain evidence="13">Lst14</strain>
    </source>
</reference>
<keyword evidence="6 7" id="KW-1015">Disulfide bond</keyword>
<dbReference type="SUPFAM" id="SSF82671">
    <property type="entry name" value="SEA domain"/>
    <property type="match status" value="1"/>
</dbReference>
<feature type="disulfide bond" evidence="7">
    <location>
        <begin position="425"/>
        <end position="440"/>
    </location>
</feature>
<feature type="domain" description="FZ" evidence="11">
    <location>
        <begin position="243"/>
        <end position="370"/>
    </location>
</feature>
<feature type="disulfide bond" evidence="7">
    <location>
        <begin position="387"/>
        <end position="402"/>
    </location>
</feature>
<dbReference type="Gene3D" id="3.30.70.960">
    <property type="entry name" value="SEA domain"/>
    <property type="match status" value="1"/>
</dbReference>
<evidence type="ECO:0000313" key="13">
    <source>
        <dbReference type="EMBL" id="RZF36564.1"/>
    </source>
</evidence>
<organism evidence="13 14">
    <name type="scientific">Laodelphax striatellus</name>
    <name type="common">Small brown planthopper</name>
    <name type="synonym">Delphax striatella</name>
    <dbReference type="NCBI Taxonomy" id="195883"/>
    <lineage>
        <taxon>Eukaryota</taxon>
        <taxon>Metazoa</taxon>
        <taxon>Ecdysozoa</taxon>
        <taxon>Arthropoda</taxon>
        <taxon>Hexapoda</taxon>
        <taxon>Insecta</taxon>
        <taxon>Pterygota</taxon>
        <taxon>Neoptera</taxon>
        <taxon>Paraneoptera</taxon>
        <taxon>Hemiptera</taxon>
        <taxon>Auchenorrhyncha</taxon>
        <taxon>Fulgoroidea</taxon>
        <taxon>Delphacidae</taxon>
        <taxon>Criomorphinae</taxon>
        <taxon>Laodelphax</taxon>
    </lineage>
</organism>
<keyword evidence="14" id="KW-1185">Reference proteome</keyword>
<feature type="domain" description="Peptidase S1" evidence="12">
    <location>
        <begin position="572"/>
        <end position="795"/>
    </location>
</feature>
<keyword evidence="4 9" id="KW-1133">Transmembrane helix</keyword>
<dbReference type="FunCoup" id="A0A482WSN6">
    <property type="interactions" value="6"/>
</dbReference>
<feature type="domain" description="SEA" evidence="10">
    <location>
        <begin position="99"/>
        <end position="218"/>
    </location>
</feature>
<feature type="compositionally biased region" description="Polar residues" evidence="8">
    <location>
        <begin position="7"/>
        <end position="19"/>
    </location>
</feature>
<dbReference type="PANTHER" id="PTHR24258">
    <property type="entry name" value="SERINE PROTEASE-RELATED"/>
    <property type="match status" value="1"/>
</dbReference>
<evidence type="ECO:0000313" key="14">
    <source>
        <dbReference type="Proteomes" id="UP000291343"/>
    </source>
</evidence>
<evidence type="ECO:0000256" key="7">
    <source>
        <dbReference type="PROSITE-ProRule" id="PRU00124"/>
    </source>
</evidence>
<evidence type="ECO:0000256" key="5">
    <source>
        <dbReference type="ARBA" id="ARBA00023136"/>
    </source>
</evidence>
<dbReference type="InterPro" id="IPR043504">
    <property type="entry name" value="Peptidase_S1_PA_chymotrypsin"/>
</dbReference>
<dbReference type="STRING" id="195883.A0A482WSN6"/>
<dbReference type="InterPro" id="IPR001254">
    <property type="entry name" value="Trypsin_dom"/>
</dbReference>
<dbReference type="CDD" id="cd07066">
    <property type="entry name" value="CRD_FZ"/>
    <property type="match status" value="1"/>
</dbReference>
<dbReference type="InterPro" id="IPR036790">
    <property type="entry name" value="Frizzled_dom_sf"/>
</dbReference>
<dbReference type="PROSITE" id="PS50024">
    <property type="entry name" value="SEA"/>
    <property type="match status" value="1"/>
</dbReference>
<dbReference type="InterPro" id="IPR023415">
    <property type="entry name" value="LDLR_class-A_CS"/>
</dbReference>
<dbReference type="SMR" id="A0A482WSN6"/>
<sequence>MGKKNHVSSNPDTNGNITKNGGKRSGSWDSRISVGTRGTRADTPSSILSSDSDIRFTRKKLSAHYKCGCYLLSAFLLFILVSTLSLYAGYTYLSLEPRSEQVFRGVFRVTSGDSYSRELANPQTDAFKSRARDYREGLNLIYRRSRLRPSFLGTEVLALDGDVDEDLVVHFNLRFDPGRRRVTVDDLHSVLAASNRPAYLGGDRTIDPSTVHFKEMLPSTNLGNEPASPVVRDPLPVATSTTPKPRVCAPLQLPLCSGAAGHLGYNVTTYPNLLGHTSLQEVTDNVIAFRELIDAECSRLAFDFVCRLLQPPCHDAAVSGGAAQLEPPCRPFCQEFWAGCGDRLPQQFRDALDCTRMPEHSTLGNRCTPRPGCVASLESKGVSNYQCDGVADCMDVSDETACAYCAPGHIHCGLTKHCIPREKQCDGKQDCPDGSDEKYCLSLAPSLSSLMAVPSSQYGYYMATGHVVFMEKGNFGKLCIDNLTSVVESDQEDTVLRTIASSLCQTLTYKNISSFRKELDHEDSVSQYVQMEDPTAVEISFLPAPCNERNVLFINCTNIDCGLQSARQSQGIMGLGKMALPGDWPWHAALFKAGIHVCDATIVDALWLLTSASCFQGQGKSEWVARLGSIRLTSQPPWQQERHIVGMVKSPVEGSTMVLVKLDRPIAFSDFVRPVCLPQTSLPVKFDNCNTLGWSRNREVLQRVEVGPTDMESCANISITSENGLCTDSAYSMEDCSEEELAGSPMVCLQQETDRWTLMGISNWRIACSKAGGSQRPRLYDKTSSNVQWITTTISGGA</sequence>
<name>A0A482WSN6_LAOST</name>
<dbReference type="InterPro" id="IPR009003">
    <property type="entry name" value="Peptidase_S1_PA"/>
</dbReference>
<dbReference type="AlphaFoldDB" id="A0A482WSN6"/>
<dbReference type="SUPFAM" id="SSF57424">
    <property type="entry name" value="LDL receptor-like module"/>
    <property type="match status" value="1"/>
</dbReference>
<dbReference type="SUPFAM" id="SSF50494">
    <property type="entry name" value="Trypsin-like serine proteases"/>
    <property type="match status" value="1"/>
</dbReference>
<dbReference type="PROSITE" id="PS50240">
    <property type="entry name" value="TRYPSIN_DOM"/>
    <property type="match status" value="1"/>
</dbReference>
<dbReference type="InterPro" id="IPR002172">
    <property type="entry name" value="LDrepeatLR_classA_rpt"/>
</dbReference>
<dbReference type="Gene3D" id="1.10.2000.10">
    <property type="entry name" value="Frizzled cysteine-rich domain"/>
    <property type="match status" value="1"/>
</dbReference>
<proteinExistence type="predicted"/>
<dbReference type="Gene3D" id="4.10.400.10">
    <property type="entry name" value="Low-density Lipoprotein Receptor"/>
    <property type="match status" value="1"/>
</dbReference>
<keyword evidence="3" id="KW-0735">Signal-anchor</keyword>
<dbReference type="OrthoDB" id="5985572at2759"/>
<keyword evidence="2 9" id="KW-0812">Transmembrane</keyword>
<evidence type="ECO:0000259" key="11">
    <source>
        <dbReference type="PROSITE" id="PS50038"/>
    </source>
</evidence>
<dbReference type="GO" id="GO:0004252">
    <property type="term" value="F:serine-type endopeptidase activity"/>
    <property type="evidence" value="ECO:0007669"/>
    <property type="project" value="InterPro"/>
</dbReference>
<dbReference type="Pfam" id="PF01390">
    <property type="entry name" value="SEA"/>
    <property type="match status" value="1"/>
</dbReference>
<evidence type="ECO:0000256" key="6">
    <source>
        <dbReference type="ARBA" id="ARBA00023157"/>
    </source>
</evidence>
<dbReference type="SMART" id="SM00063">
    <property type="entry name" value="FRI"/>
    <property type="match status" value="1"/>
</dbReference>
<dbReference type="EMBL" id="QKKF02026142">
    <property type="protein sequence ID" value="RZF36564.1"/>
    <property type="molecule type" value="Genomic_DNA"/>
</dbReference>
<evidence type="ECO:0000256" key="1">
    <source>
        <dbReference type="ARBA" id="ARBA00004401"/>
    </source>
</evidence>
<comment type="subcellular location">
    <subcellularLocation>
        <location evidence="1">Cell membrane</location>
        <topology evidence="1">Single-pass type II membrane protein</topology>
    </subcellularLocation>
</comment>
<dbReference type="InterPro" id="IPR020067">
    <property type="entry name" value="Frizzled_dom"/>
</dbReference>
<dbReference type="SMART" id="SM00020">
    <property type="entry name" value="Tryp_SPc"/>
    <property type="match status" value="1"/>
</dbReference>
<evidence type="ECO:0000256" key="8">
    <source>
        <dbReference type="SAM" id="MobiDB-lite"/>
    </source>
</evidence>
<gene>
    <name evidence="13" type="ORF">LSTR_LSTR010675</name>
</gene>
<dbReference type="InterPro" id="IPR036364">
    <property type="entry name" value="SEA_dom_sf"/>
</dbReference>
<dbReference type="PROSITE" id="PS01209">
    <property type="entry name" value="LDLRA_1"/>
    <property type="match status" value="1"/>
</dbReference>
<dbReference type="Pfam" id="PF01392">
    <property type="entry name" value="Fz"/>
    <property type="match status" value="1"/>
</dbReference>
<dbReference type="PROSITE" id="PS50068">
    <property type="entry name" value="LDLRA_2"/>
    <property type="match status" value="2"/>
</dbReference>
<protein>
    <recommendedName>
        <fullName evidence="15">Atrial natriuretic peptide-converting enzyme</fullName>
    </recommendedName>
</protein>
<comment type="caution">
    <text evidence="7">Lacks conserved residue(s) required for the propagation of feature annotation.</text>
</comment>
<dbReference type="CDD" id="cd00112">
    <property type="entry name" value="LDLa"/>
    <property type="match status" value="1"/>
</dbReference>